<dbReference type="InterPro" id="IPR003737">
    <property type="entry name" value="GlcNAc_PI_deacetylase-related"/>
</dbReference>
<name>A0A9X3SG57_9ACTN</name>
<evidence type="ECO:0000313" key="2">
    <source>
        <dbReference type="EMBL" id="MDA0563804.1"/>
    </source>
</evidence>
<evidence type="ECO:0000256" key="1">
    <source>
        <dbReference type="ARBA" id="ARBA00022833"/>
    </source>
</evidence>
<evidence type="ECO:0000313" key="3">
    <source>
        <dbReference type="Proteomes" id="UP001140076"/>
    </source>
</evidence>
<dbReference type="Pfam" id="PF02585">
    <property type="entry name" value="PIG-L"/>
    <property type="match status" value="1"/>
</dbReference>
<organism evidence="2 3">
    <name type="scientific">Streptomonospora mangrovi</name>
    <dbReference type="NCBI Taxonomy" id="2883123"/>
    <lineage>
        <taxon>Bacteria</taxon>
        <taxon>Bacillati</taxon>
        <taxon>Actinomycetota</taxon>
        <taxon>Actinomycetes</taxon>
        <taxon>Streptosporangiales</taxon>
        <taxon>Nocardiopsidaceae</taxon>
        <taxon>Streptomonospora</taxon>
    </lineage>
</organism>
<sequence length="269" mass="28387">MAATVTHTIVSPHYDDAVFSCGGLLARIGPAARVVTVCGGLPPEGRAASDWDQRCGFATARAAALERRAEDARALAGVGAQAVPLGWLDRPYAEAAPDADALAAALAPLLTGTEVVVPAAIGAHADHVLARDAALRAARAVGAPVRLYADVPYASAGDWTRPEELRDRRLRWRPALEEVARAGFALAPPRPCRLAPEAAAAKIALARMYASQLCGLGAHHPRLMHVRGELATEVYWRAREDAEAAAAPVPEEWLAIADRPGRKEHGGDH</sequence>
<protein>
    <submittedName>
        <fullName evidence="2">PIG-L family deacetylase</fullName>
    </submittedName>
</protein>
<dbReference type="InterPro" id="IPR024078">
    <property type="entry name" value="LmbE-like_dom_sf"/>
</dbReference>
<keyword evidence="1" id="KW-0862">Zinc</keyword>
<dbReference type="RefSeq" id="WP_270071090.1">
    <property type="nucleotide sequence ID" value="NZ_JAJAQC010000007.1"/>
</dbReference>
<dbReference type="Gene3D" id="3.40.50.10320">
    <property type="entry name" value="LmbE-like"/>
    <property type="match status" value="1"/>
</dbReference>
<dbReference type="Proteomes" id="UP001140076">
    <property type="component" value="Unassembled WGS sequence"/>
</dbReference>
<gene>
    <name evidence="2" type="ORF">LG943_05600</name>
</gene>
<dbReference type="GO" id="GO:0016137">
    <property type="term" value="P:glycoside metabolic process"/>
    <property type="evidence" value="ECO:0007669"/>
    <property type="project" value="UniProtKB-ARBA"/>
</dbReference>
<dbReference type="AlphaFoldDB" id="A0A9X3SG57"/>
<reference evidence="2" key="1">
    <citation type="submission" date="2021-10" db="EMBL/GenBank/DDBJ databases">
        <title>Streptomonospora sp. nov., isolated from mangrove soil.</title>
        <authorList>
            <person name="Chen X."/>
            <person name="Ge X."/>
            <person name="Liu W."/>
        </authorList>
    </citation>
    <scope>NUCLEOTIDE SEQUENCE</scope>
    <source>
        <strain evidence="2">S1-112</strain>
    </source>
</reference>
<proteinExistence type="predicted"/>
<dbReference type="SUPFAM" id="SSF102588">
    <property type="entry name" value="LmbE-like"/>
    <property type="match status" value="1"/>
</dbReference>
<keyword evidence="3" id="KW-1185">Reference proteome</keyword>
<accession>A0A9X3SG57</accession>
<comment type="caution">
    <text evidence="2">The sequence shown here is derived from an EMBL/GenBank/DDBJ whole genome shotgun (WGS) entry which is preliminary data.</text>
</comment>
<dbReference type="EMBL" id="JAJAQC010000007">
    <property type="protein sequence ID" value="MDA0563804.1"/>
    <property type="molecule type" value="Genomic_DNA"/>
</dbReference>